<keyword evidence="2" id="KW-1185">Reference proteome</keyword>
<accession>A0A432ZZC6</accession>
<protein>
    <submittedName>
        <fullName evidence="1">Uncharacterized protein</fullName>
    </submittedName>
</protein>
<name>A0A432ZZC6_9FUNG</name>
<gene>
    <name evidence="1" type="ORF">BC936DRAFT_143086</name>
</gene>
<evidence type="ECO:0000313" key="2">
    <source>
        <dbReference type="Proteomes" id="UP000268093"/>
    </source>
</evidence>
<dbReference type="AlphaFoldDB" id="A0A432ZZC6"/>
<dbReference type="EMBL" id="RBNI01025263">
    <property type="protein sequence ID" value="RUO95852.1"/>
    <property type="molecule type" value="Genomic_DNA"/>
</dbReference>
<reference evidence="1 2" key="1">
    <citation type="journal article" date="2018" name="New Phytol.">
        <title>Phylogenomics of Endogonaceae and evolution of mycorrhizas within Mucoromycota.</title>
        <authorList>
            <person name="Chang Y."/>
            <person name="Desiro A."/>
            <person name="Na H."/>
            <person name="Sandor L."/>
            <person name="Lipzen A."/>
            <person name="Clum A."/>
            <person name="Barry K."/>
            <person name="Grigoriev I.V."/>
            <person name="Martin F.M."/>
            <person name="Stajich J.E."/>
            <person name="Smith M.E."/>
            <person name="Bonito G."/>
            <person name="Spatafora J.W."/>
        </authorList>
    </citation>
    <scope>NUCLEOTIDE SEQUENCE [LARGE SCALE GENOMIC DNA]</scope>
    <source>
        <strain evidence="1 2">GMNB39</strain>
    </source>
</reference>
<dbReference type="Proteomes" id="UP000268093">
    <property type="component" value="Unassembled WGS sequence"/>
</dbReference>
<organism evidence="1 2">
    <name type="scientific">Jimgerdemannia flammicorona</name>
    <dbReference type="NCBI Taxonomy" id="994334"/>
    <lineage>
        <taxon>Eukaryota</taxon>
        <taxon>Fungi</taxon>
        <taxon>Fungi incertae sedis</taxon>
        <taxon>Mucoromycota</taxon>
        <taxon>Mucoromycotina</taxon>
        <taxon>Endogonomycetes</taxon>
        <taxon>Endogonales</taxon>
        <taxon>Endogonaceae</taxon>
        <taxon>Jimgerdemannia</taxon>
    </lineage>
</organism>
<dbReference type="OrthoDB" id="5586934at2759"/>
<proteinExistence type="predicted"/>
<sequence>MTAIDIKLKIANTLATLLIVGSHGFTFHDVLQP</sequence>
<comment type="caution">
    <text evidence="1">The sequence shown here is derived from an EMBL/GenBank/DDBJ whole genome shotgun (WGS) entry which is preliminary data.</text>
</comment>
<evidence type="ECO:0000313" key="1">
    <source>
        <dbReference type="EMBL" id="RUO95852.1"/>
    </source>
</evidence>